<gene>
    <name evidence="2" type="ORF">SPDO_27980</name>
</gene>
<dbReference type="AlphaFoldDB" id="A0A245ZF67"/>
<organism evidence="2 3">
    <name type="scientific">Sphingomonas dokdonensis</name>
    <dbReference type="NCBI Taxonomy" id="344880"/>
    <lineage>
        <taxon>Bacteria</taxon>
        <taxon>Pseudomonadati</taxon>
        <taxon>Pseudomonadota</taxon>
        <taxon>Alphaproteobacteria</taxon>
        <taxon>Sphingomonadales</taxon>
        <taxon>Sphingomonadaceae</taxon>
        <taxon>Sphingomonas</taxon>
    </lineage>
</organism>
<protein>
    <submittedName>
        <fullName evidence="2">Uroporphyrinogen-III synthase</fullName>
    </submittedName>
</protein>
<comment type="caution">
    <text evidence="2">The sequence shown here is derived from an EMBL/GenBank/DDBJ whole genome shotgun (WGS) entry which is preliminary data.</text>
</comment>
<dbReference type="EMBL" id="NBBI01000006">
    <property type="protein sequence ID" value="OWK28396.1"/>
    <property type="molecule type" value="Genomic_DNA"/>
</dbReference>
<feature type="domain" description="Tetrapyrrole biosynthesis uroporphyrinogen III synthase" evidence="1">
    <location>
        <begin position="16"/>
        <end position="213"/>
    </location>
</feature>
<name>A0A245ZF67_9SPHN</name>
<dbReference type="OrthoDB" id="7424801at2"/>
<dbReference type="RefSeq" id="WP_088368115.1">
    <property type="nucleotide sequence ID" value="NZ_NBBI01000006.1"/>
</dbReference>
<reference evidence="2 3" key="1">
    <citation type="submission" date="2017-03" db="EMBL/GenBank/DDBJ databases">
        <title>Genome sequence of Sphingomonas dokdonensis DSM 21029.</title>
        <authorList>
            <person name="Poehlein A."/>
            <person name="Wuebbeler J.H."/>
            <person name="Steinbuechel A."/>
            <person name="Daniel R."/>
        </authorList>
    </citation>
    <scope>NUCLEOTIDE SEQUENCE [LARGE SCALE GENOMIC DNA]</scope>
    <source>
        <strain evidence="2 3">DSM 21029</strain>
    </source>
</reference>
<evidence type="ECO:0000313" key="2">
    <source>
        <dbReference type="EMBL" id="OWK28396.1"/>
    </source>
</evidence>
<dbReference type="Pfam" id="PF02602">
    <property type="entry name" value="HEM4"/>
    <property type="match status" value="1"/>
</dbReference>
<evidence type="ECO:0000259" key="1">
    <source>
        <dbReference type="Pfam" id="PF02602"/>
    </source>
</evidence>
<dbReference type="InterPro" id="IPR036108">
    <property type="entry name" value="4pyrrol_syn_uPrphyn_synt_sf"/>
</dbReference>
<dbReference type="GO" id="GO:0004852">
    <property type="term" value="F:uroporphyrinogen-III synthase activity"/>
    <property type="evidence" value="ECO:0007669"/>
    <property type="project" value="InterPro"/>
</dbReference>
<dbReference type="SUPFAM" id="SSF69618">
    <property type="entry name" value="HemD-like"/>
    <property type="match status" value="1"/>
</dbReference>
<dbReference type="GO" id="GO:0033014">
    <property type="term" value="P:tetrapyrrole biosynthetic process"/>
    <property type="evidence" value="ECO:0007669"/>
    <property type="project" value="InterPro"/>
</dbReference>
<dbReference type="Proteomes" id="UP000197290">
    <property type="component" value="Unassembled WGS sequence"/>
</dbReference>
<dbReference type="Gene3D" id="3.40.50.10090">
    <property type="match status" value="2"/>
</dbReference>
<dbReference type="InterPro" id="IPR003754">
    <property type="entry name" value="4pyrrol_synth_uPrphyn_synth"/>
</dbReference>
<accession>A0A245ZF67</accession>
<sequence>MTRAALILRPEPGNSATAARAAAAGLAVIRLPLFEVVALPWTPPAGNYDALLLTSANAVRHAGAELAALAHLPVVAVGAGTAAAARAAGLTVAAVGHGDGTAALALAHRHGWRHLLRLAGRERTELAGVIDVEVYASRALSPSAESLRAAAGTVALLHSARAAALFRQLLDRERARVETIDIAAISVGVAAAAGTGWNTVVIADQPSDAALIAATCTLAIDP</sequence>
<evidence type="ECO:0000313" key="3">
    <source>
        <dbReference type="Proteomes" id="UP000197290"/>
    </source>
</evidence>
<keyword evidence="3" id="KW-1185">Reference proteome</keyword>
<proteinExistence type="predicted"/>